<accession>A0A117NIN7</accession>
<comment type="caution">
    <text evidence="2">The sequence shown here is derived from an EMBL/GenBank/DDBJ whole genome shotgun (WGS) entry which is preliminary data.</text>
</comment>
<reference evidence="2" key="1">
    <citation type="journal article" date="2015" name="Genome Biol. Evol.">
        <title>Organellar Genomes of White Spruce (Picea glauca): Assembly and Annotation.</title>
        <authorList>
            <person name="Jackman S.D."/>
            <person name="Warren R.L."/>
            <person name="Gibb E.A."/>
            <person name="Vandervalk B.P."/>
            <person name="Mohamadi H."/>
            <person name="Chu J."/>
            <person name="Raymond A."/>
            <person name="Pleasance S."/>
            <person name="Coope R."/>
            <person name="Wildung M.R."/>
            <person name="Ritland C.E."/>
            <person name="Bousquet J."/>
            <person name="Jones S.J."/>
            <person name="Bohlmann J."/>
            <person name="Birol I."/>
        </authorList>
    </citation>
    <scope>NUCLEOTIDE SEQUENCE [LARGE SCALE GENOMIC DNA]</scope>
    <source>
        <tissue evidence="2">Flushing bud</tissue>
    </source>
</reference>
<organism evidence="2">
    <name type="scientific">Picea glauca</name>
    <name type="common">White spruce</name>
    <name type="synonym">Pinus glauca</name>
    <dbReference type="NCBI Taxonomy" id="3330"/>
    <lineage>
        <taxon>Eukaryota</taxon>
        <taxon>Viridiplantae</taxon>
        <taxon>Streptophyta</taxon>
        <taxon>Embryophyta</taxon>
        <taxon>Tracheophyta</taxon>
        <taxon>Spermatophyta</taxon>
        <taxon>Pinopsida</taxon>
        <taxon>Pinidae</taxon>
        <taxon>Conifers I</taxon>
        <taxon>Pinales</taxon>
        <taxon>Pinaceae</taxon>
        <taxon>Picea</taxon>
    </lineage>
</organism>
<dbReference type="EMBL" id="LKAM01000001">
    <property type="protein sequence ID" value="KUM50242.1"/>
    <property type="molecule type" value="Genomic_DNA"/>
</dbReference>
<evidence type="ECO:0000313" key="1">
    <source>
        <dbReference type="EMBL" id="KUM50242.1"/>
    </source>
</evidence>
<geneLocation type="mitochondrion" evidence="2"/>
<proteinExistence type="predicted"/>
<sequence>MGSMGGQHIYQDDKSLAPNKTASPAAIELLDESFPKGCDSEKYTVSSFGCLIKTLVRSGGGMFM</sequence>
<name>A0A117NIN7_PICGL</name>
<dbReference type="AlphaFoldDB" id="A0A117NIN7"/>
<protein>
    <submittedName>
        <fullName evidence="2">Uncharacterized protein</fullName>
    </submittedName>
</protein>
<evidence type="ECO:0000313" key="2">
    <source>
        <dbReference type="EMBL" id="KUM50255.1"/>
    </source>
</evidence>
<gene>
    <name evidence="1" type="ORF">ABT39_MTgene85</name>
    <name evidence="2" type="ORF">ABT39_MTgene98</name>
</gene>
<dbReference type="EMBL" id="LKAM01000001">
    <property type="protein sequence ID" value="KUM50255.1"/>
    <property type="molecule type" value="Genomic_DNA"/>
</dbReference>
<keyword evidence="2" id="KW-0496">Mitochondrion</keyword>